<evidence type="ECO:0000313" key="5">
    <source>
        <dbReference type="EMBL" id="MFC4134973.1"/>
    </source>
</evidence>
<keyword evidence="6" id="KW-1185">Reference proteome</keyword>
<accession>A0ABV8LXA3</accession>
<dbReference type="Pfam" id="PF00206">
    <property type="entry name" value="Lyase_1"/>
    <property type="match status" value="1"/>
</dbReference>
<dbReference type="InterPro" id="IPR022761">
    <property type="entry name" value="Fumarate_lyase_N"/>
</dbReference>
<feature type="region of interest" description="Disordered" evidence="3">
    <location>
        <begin position="379"/>
        <end position="399"/>
    </location>
</feature>
<feature type="domain" description="Fumarate lyase N-terminal" evidence="4">
    <location>
        <begin position="29"/>
        <end position="290"/>
    </location>
</feature>
<name>A0ABV8LXA3_9ACTN</name>
<dbReference type="EMBL" id="JBHSAY010000019">
    <property type="protein sequence ID" value="MFC4134973.1"/>
    <property type="molecule type" value="Genomic_DNA"/>
</dbReference>
<evidence type="ECO:0000256" key="2">
    <source>
        <dbReference type="ARBA" id="ARBA00034772"/>
    </source>
</evidence>
<organism evidence="5 6">
    <name type="scientific">Hamadaea flava</name>
    <dbReference type="NCBI Taxonomy" id="1742688"/>
    <lineage>
        <taxon>Bacteria</taxon>
        <taxon>Bacillati</taxon>
        <taxon>Actinomycetota</taxon>
        <taxon>Actinomycetes</taxon>
        <taxon>Micromonosporales</taxon>
        <taxon>Micromonosporaceae</taxon>
        <taxon>Hamadaea</taxon>
    </lineage>
</organism>
<dbReference type="GO" id="GO:0016829">
    <property type="term" value="F:lyase activity"/>
    <property type="evidence" value="ECO:0007669"/>
    <property type="project" value="UniProtKB-KW"/>
</dbReference>
<reference evidence="6" key="1">
    <citation type="journal article" date="2019" name="Int. J. Syst. Evol. Microbiol.">
        <title>The Global Catalogue of Microorganisms (GCM) 10K type strain sequencing project: providing services to taxonomists for standard genome sequencing and annotation.</title>
        <authorList>
            <consortium name="The Broad Institute Genomics Platform"/>
            <consortium name="The Broad Institute Genome Sequencing Center for Infectious Disease"/>
            <person name="Wu L."/>
            <person name="Ma J."/>
        </authorList>
    </citation>
    <scope>NUCLEOTIDE SEQUENCE [LARGE SCALE GENOMIC DNA]</scope>
    <source>
        <strain evidence="6">CGMCC 4.7289</strain>
    </source>
</reference>
<dbReference type="Proteomes" id="UP001595816">
    <property type="component" value="Unassembled WGS sequence"/>
</dbReference>
<dbReference type="Gene3D" id="1.20.200.10">
    <property type="entry name" value="Fumarase/aspartase (Central domain)"/>
    <property type="match status" value="1"/>
</dbReference>
<evidence type="ECO:0000256" key="3">
    <source>
        <dbReference type="SAM" id="MobiDB-lite"/>
    </source>
</evidence>
<protein>
    <submittedName>
        <fullName evidence="5">Lyase family protein</fullName>
    </submittedName>
</protein>
<evidence type="ECO:0000256" key="1">
    <source>
        <dbReference type="ARBA" id="ARBA00023239"/>
    </source>
</evidence>
<dbReference type="PROSITE" id="PS00163">
    <property type="entry name" value="FUMARATE_LYASES"/>
    <property type="match status" value="1"/>
</dbReference>
<gene>
    <name evidence="5" type="ORF">ACFOZ4_30555</name>
</gene>
<keyword evidence="1 5" id="KW-0456">Lyase</keyword>
<sequence length="399" mass="40851">MRPSSSPSDGSLFGGVLHRGRVADAVSDAAWVRALLDVEVALAGATAPPAAAAAIADACSHILIDVGALGRAAAVHGNPVHPLVAIIREIVPSQAREWVHVGATTQDVLDTAAMVIARRAVVAVLDDLTAAAEVTAQWAEAYRSAPMMGRTLLQQAVPIPFGLKAAQWLSGLDAARDRLRALTFAAQLGGAAGTLAGLAADPVEQFAARLGLSAPGLPWHTERSRIADLAGALGIAAGAAGKVARDVTLLAQTEIGEVTEAAPGGSTAMPHKRNPIAAVSTLAAAAQAPGLVATLMGSLIAEHERAAGAWHAEWRPLRELLTVAGSAAAWLRECLSGLTVHTDVMRAAVDRAGWPLENHASAARPFGHADAFIDAALRHHRSPHSGPPRAGSPNAADHG</sequence>
<dbReference type="PANTHER" id="PTHR43172:SF2">
    <property type="entry name" value="ADENYLOSUCCINATE LYASE C-TERMINAL DOMAIN-CONTAINING PROTEIN"/>
    <property type="match status" value="1"/>
</dbReference>
<dbReference type="InterPro" id="IPR020557">
    <property type="entry name" value="Fumarate_lyase_CS"/>
</dbReference>
<dbReference type="InterPro" id="IPR008948">
    <property type="entry name" value="L-Aspartase-like"/>
</dbReference>
<evidence type="ECO:0000313" key="6">
    <source>
        <dbReference type="Proteomes" id="UP001595816"/>
    </source>
</evidence>
<comment type="caution">
    <text evidence="5">The sequence shown here is derived from an EMBL/GenBank/DDBJ whole genome shotgun (WGS) entry which is preliminary data.</text>
</comment>
<dbReference type="InterPro" id="IPR000362">
    <property type="entry name" value="Fumarate_lyase_fam"/>
</dbReference>
<proteinExistence type="inferred from homology"/>
<dbReference type="SUPFAM" id="SSF48557">
    <property type="entry name" value="L-aspartase-like"/>
    <property type="match status" value="1"/>
</dbReference>
<dbReference type="RefSeq" id="WP_253762461.1">
    <property type="nucleotide sequence ID" value="NZ_JAMZDZ010000001.1"/>
</dbReference>
<dbReference type="PRINTS" id="PR00149">
    <property type="entry name" value="FUMRATELYASE"/>
</dbReference>
<dbReference type="PANTHER" id="PTHR43172">
    <property type="entry name" value="ADENYLOSUCCINATE LYASE"/>
    <property type="match status" value="1"/>
</dbReference>
<evidence type="ECO:0000259" key="4">
    <source>
        <dbReference type="Pfam" id="PF00206"/>
    </source>
</evidence>
<comment type="similarity">
    <text evidence="2">Belongs to the class-II fumarase/aspartase family.</text>
</comment>